<dbReference type="NCBIfam" id="NF041555">
    <property type="entry name" value="tannase_A"/>
    <property type="match status" value="1"/>
</dbReference>
<organism evidence="4 5">
    <name type="scientific">Streptococcus moroccensis</name>
    <dbReference type="NCBI Taxonomy" id="1451356"/>
    <lineage>
        <taxon>Bacteria</taxon>
        <taxon>Bacillati</taxon>
        <taxon>Bacillota</taxon>
        <taxon>Bacilli</taxon>
        <taxon>Lactobacillales</taxon>
        <taxon>Streptococcaceae</taxon>
        <taxon>Streptococcus</taxon>
    </lineage>
</organism>
<dbReference type="Gene3D" id="3.40.50.1820">
    <property type="entry name" value="alpha/beta hydrolase"/>
    <property type="match status" value="1"/>
</dbReference>
<reference evidence="4 5" key="1">
    <citation type="submission" date="2023-07" db="EMBL/GenBank/DDBJ databases">
        <title>Genomic Encyclopedia of Type Strains, Phase IV (KMG-IV): sequencing the most valuable type-strain genomes for metagenomic binning, comparative biology and taxonomic classification.</title>
        <authorList>
            <person name="Goeker M."/>
        </authorList>
    </citation>
    <scope>NUCLEOTIDE SEQUENCE [LARGE SCALE GENOMIC DNA]</scope>
    <source>
        <strain evidence="4 5">DSM 105143</strain>
    </source>
</reference>
<dbReference type="EMBL" id="JAUSTM010000001">
    <property type="protein sequence ID" value="MDQ0221482.1"/>
    <property type="molecule type" value="Genomic_DNA"/>
</dbReference>
<feature type="region of interest" description="Disordered" evidence="1">
    <location>
        <begin position="339"/>
        <end position="423"/>
    </location>
</feature>
<dbReference type="Proteomes" id="UP001223079">
    <property type="component" value="Unassembled WGS sequence"/>
</dbReference>
<dbReference type="InterPro" id="IPR029058">
    <property type="entry name" value="AB_hydrolase_fold"/>
</dbReference>
<evidence type="ECO:0000256" key="1">
    <source>
        <dbReference type="SAM" id="MobiDB-lite"/>
    </source>
</evidence>
<sequence length="624" mass="65625">MAKTKWFIAGVTLLATGALLTACATSTSSTSTETTASTSSLSTGEVSTTLDQVDNSKWLYNADDNVYYQIGISYAANPADADQQTLSIFVPGDYMTATDNGDGTYTAELNTDTTVGQYTAETAPIVIPINTPGYSAMSALTDYSSEAATYTAEGMIYVSAGLRGRDSGAPLGVTDAKAAIRYIRYNQGNIAGDTETIFAFGTSGGGAQASILGASGDSALYDAYLEEIGAATGVSDAISGVMAWVPITNLDTGNLAYEWNLGSARTDLDDETQAISDDLATAYAEYINDLGLKDSDGNTLTLEASDEGIYQAGSYYDFIKETIEDSLNTFLENTTFPYDASSSSSGMPGGGGAPSGEMPSGEPPTGEMPSGEAPSGQAPGTSDSTTTSESNSDTTSSSDDTEASLEASDGITRSSSSSSSALSLSGTYDTVEAYIDALNANGEWVTYDASTNTATIPSVADFVKYLKNPSKDVGAFDDLNEAQGENQLFGVDGSSTHWDSRMTEILKGTSYESAYEEDMSLTDSLGTDLTTRINMYTPLYYLSDYYDGTGTSTVAKYWRIRSGINQGDTALSTEANLALALENYGIENVDFATVWGQGHTNAEVSGDSTENFINWINESLKNQE</sequence>
<keyword evidence="5" id="KW-1185">Reference proteome</keyword>
<feature type="domain" description="BD-FAE-like" evidence="3">
    <location>
        <begin position="119"/>
        <end position="252"/>
    </location>
</feature>
<dbReference type="PROSITE" id="PS51257">
    <property type="entry name" value="PROKAR_LIPOPROTEIN"/>
    <property type="match status" value="1"/>
</dbReference>
<feature type="signal peptide" evidence="2">
    <location>
        <begin position="1"/>
        <end position="24"/>
    </location>
</feature>
<proteinExistence type="predicted"/>
<evidence type="ECO:0000259" key="3">
    <source>
        <dbReference type="Pfam" id="PF20434"/>
    </source>
</evidence>
<comment type="caution">
    <text evidence="4">The sequence shown here is derived from an EMBL/GenBank/DDBJ whole genome shotgun (WGS) entry which is preliminary data.</text>
</comment>
<accession>A0ABT9YPF5</accession>
<gene>
    <name evidence="4" type="ORF">J2S23_000013</name>
</gene>
<dbReference type="Pfam" id="PF20434">
    <property type="entry name" value="BD-FAE"/>
    <property type="match status" value="1"/>
</dbReference>
<evidence type="ECO:0000313" key="4">
    <source>
        <dbReference type="EMBL" id="MDQ0221482.1"/>
    </source>
</evidence>
<dbReference type="RefSeq" id="WP_307120723.1">
    <property type="nucleotide sequence ID" value="NZ_JAUSTM010000001.1"/>
</dbReference>
<evidence type="ECO:0000256" key="2">
    <source>
        <dbReference type="SAM" id="SignalP"/>
    </source>
</evidence>
<feature type="compositionally biased region" description="Low complexity" evidence="1">
    <location>
        <begin position="381"/>
        <end position="423"/>
    </location>
</feature>
<feature type="compositionally biased region" description="Low complexity" evidence="1">
    <location>
        <begin position="355"/>
        <end position="372"/>
    </location>
</feature>
<dbReference type="InterPro" id="IPR048121">
    <property type="entry name" value="Tannase_A"/>
</dbReference>
<protein>
    <recommendedName>
        <fullName evidence="3">BD-FAE-like domain-containing protein</fullName>
    </recommendedName>
</protein>
<feature type="chain" id="PRO_5046313821" description="BD-FAE-like domain-containing protein" evidence="2">
    <location>
        <begin position="25"/>
        <end position="624"/>
    </location>
</feature>
<dbReference type="SUPFAM" id="SSF53474">
    <property type="entry name" value="alpha/beta-Hydrolases"/>
    <property type="match status" value="1"/>
</dbReference>
<keyword evidence="2" id="KW-0732">Signal</keyword>
<evidence type="ECO:0000313" key="5">
    <source>
        <dbReference type="Proteomes" id="UP001223079"/>
    </source>
</evidence>
<name>A0ABT9YPF5_9STRE</name>
<dbReference type="InterPro" id="IPR049492">
    <property type="entry name" value="BD-FAE-like_dom"/>
</dbReference>